<dbReference type="GO" id="GO:0003919">
    <property type="term" value="F:FMN adenylyltransferase activity"/>
    <property type="evidence" value="ECO:0007669"/>
    <property type="project" value="UniProtKB-EC"/>
</dbReference>
<evidence type="ECO:0000259" key="14">
    <source>
        <dbReference type="Pfam" id="PF01507"/>
    </source>
</evidence>
<dbReference type="PANTHER" id="PTHR23293">
    <property type="entry name" value="FAD SYNTHETASE-RELATED FMN ADENYLYLTRANSFERASE"/>
    <property type="match status" value="1"/>
</dbReference>
<evidence type="ECO:0000256" key="10">
    <source>
        <dbReference type="ARBA" id="ARBA00031145"/>
    </source>
</evidence>
<keyword evidence="7" id="KW-0547">Nucleotide-binding</keyword>
<feature type="region of interest" description="Disordered" evidence="13">
    <location>
        <begin position="1"/>
        <end position="28"/>
    </location>
</feature>
<keyword evidence="5" id="KW-0808">Transferase</keyword>
<evidence type="ECO:0000256" key="1">
    <source>
        <dbReference type="ARBA" id="ARBA00004726"/>
    </source>
</evidence>
<dbReference type="CDD" id="cd23948">
    <property type="entry name" value="FAD_synthase"/>
    <property type="match status" value="1"/>
</dbReference>
<reference evidence="15" key="1">
    <citation type="journal article" date="2021" name="Nat. Commun.">
        <title>Genetic determinants of endophytism in the Arabidopsis root mycobiome.</title>
        <authorList>
            <person name="Mesny F."/>
            <person name="Miyauchi S."/>
            <person name="Thiergart T."/>
            <person name="Pickel B."/>
            <person name="Atanasova L."/>
            <person name="Karlsson M."/>
            <person name="Huettel B."/>
            <person name="Barry K.W."/>
            <person name="Haridas S."/>
            <person name="Chen C."/>
            <person name="Bauer D."/>
            <person name="Andreopoulos W."/>
            <person name="Pangilinan J."/>
            <person name="LaButti K."/>
            <person name="Riley R."/>
            <person name="Lipzen A."/>
            <person name="Clum A."/>
            <person name="Drula E."/>
            <person name="Henrissat B."/>
            <person name="Kohler A."/>
            <person name="Grigoriev I.V."/>
            <person name="Martin F.M."/>
            <person name="Hacquard S."/>
        </authorList>
    </citation>
    <scope>NUCLEOTIDE SEQUENCE</scope>
    <source>
        <strain evidence="15">MPI-CAGE-CH-0235</strain>
    </source>
</reference>
<keyword evidence="4" id="KW-0288">FMN</keyword>
<dbReference type="InterPro" id="IPR002500">
    <property type="entry name" value="PAPS_reduct_dom"/>
</dbReference>
<feature type="domain" description="Phosphoadenosine phosphosulphate reductase" evidence="14">
    <location>
        <begin position="77"/>
        <end position="255"/>
    </location>
</feature>
<evidence type="ECO:0000256" key="12">
    <source>
        <dbReference type="ARBA" id="ARBA00049494"/>
    </source>
</evidence>
<evidence type="ECO:0000313" key="16">
    <source>
        <dbReference type="Proteomes" id="UP000813444"/>
    </source>
</evidence>
<keyword evidence="8" id="KW-0274">FAD</keyword>
<comment type="caution">
    <text evidence="15">The sequence shown here is derived from an EMBL/GenBank/DDBJ whole genome shotgun (WGS) entry which is preliminary data.</text>
</comment>
<keyword evidence="16" id="KW-1185">Reference proteome</keyword>
<dbReference type="SUPFAM" id="SSF52402">
    <property type="entry name" value="Adenine nucleotide alpha hydrolases-like"/>
    <property type="match status" value="1"/>
</dbReference>
<name>A0A8K0SJU7_9HYPO</name>
<feature type="compositionally biased region" description="Low complexity" evidence="13">
    <location>
        <begin position="116"/>
        <end position="125"/>
    </location>
</feature>
<comment type="pathway">
    <text evidence="1">Cofactor biosynthesis; FAD biosynthesis; FAD from FMN: step 1/1.</text>
</comment>
<evidence type="ECO:0000256" key="5">
    <source>
        <dbReference type="ARBA" id="ARBA00022679"/>
    </source>
</evidence>
<evidence type="ECO:0000256" key="4">
    <source>
        <dbReference type="ARBA" id="ARBA00022643"/>
    </source>
</evidence>
<evidence type="ECO:0000256" key="7">
    <source>
        <dbReference type="ARBA" id="ARBA00022741"/>
    </source>
</evidence>
<dbReference type="InterPro" id="IPR014729">
    <property type="entry name" value="Rossmann-like_a/b/a_fold"/>
</dbReference>
<dbReference type="Gene3D" id="3.40.50.620">
    <property type="entry name" value="HUPs"/>
    <property type="match status" value="1"/>
</dbReference>
<organism evidence="15 16">
    <name type="scientific">Stachybotrys elegans</name>
    <dbReference type="NCBI Taxonomy" id="80388"/>
    <lineage>
        <taxon>Eukaryota</taxon>
        <taxon>Fungi</taxon>
        <taxon>Dikarya</taxon>
        <taxon>Ascomycota</taxon>
        <taxon>Pezizomycotina</taxon>
        <taxon>Sordariomycetes</taxon>
        <taxon>Hypocreomycetidae</taxon>
        <taxon>Hypocreales</taxon>
        <taxon>Stachybotryaceae</taxon>
        <taxon>Stachybotrys</taxon>
    </lineage>
</organism>
<keyword evidence="9" id="KW-0067">ATP-binding</keyword>
<evidence type="ECO:0000256" key="6">
    <source>
        <dbReference type="ARBA" id="ARBA00022695"/>
    </source>
</evidence>
<dbReference type="EC" id="2.7.7.2" evidence="2"/>
<dbReference type="GO" id="GO:0005524">
    <property type="term" value="F:ATP binding"/>
    <property type="evidence" value="ECO:0007669"/>
    <property type="project" value="UniProtKB-KW"/>
</dbReference>
<feature type="region of interest" description="Disordered" evidence="13">
    <location>
        <begin position="106"/>
        <end position="125"/>
    </location>
</feature>
<dbReference type="AlphaFoldDB" id="A0A8K0SJU7"/>
<evidence type="ECO:0000256" key="8">
    <source>
        <dbReference type="ARBA" id="ARBA00022827"/>
    </source>
</evidence>
<evidence type="ECO:0000256" key="2">
    <source>
        <dbReference type="ARBA" id="ARBA00012393"/>
    </source>
</evidence>
<dbReference type="EMBL" id="JAGPNK010000013">
    <property type="protein sequence ID" value="KAH7309596.1"/>
    <property type="molecule type" value="Genomic_DNA"/>
</dbReference>
<sequence length="288" mass="32396">MAPTDLPPHDYPAKSPPSAHPPSDRPLHDVCHALKDKIDAFLAEQPDDPRLRHVQDKLRESMAIVEQALNQYEPDQFALSWNGGKDCLVMLVILLASIARCYPRHDPSKADEPNGTSTSSSLSSSTSFPEKLHAVYIVSAQPFAEVDEFVESSSAEYHLDTARFTSSMKDGLGEFLKRDQNIKAVFVGTRRTDPHGENLKPFHPTDPGWPPVMRLHPVLEWRLAEIWTFIRHLGIPYCPLYDQGYTSLGGRLDTLPNPRLKKEDGKVDGFRPAYELIEDDAERLGRYG</sequence>
<keyword evidence="6" id="KW-0548">Nucleotidyltransferase</keyword>
<dbReference type="PANTHER" id="PTHR23293:SF9">
    <property type="entry name" value="FAD SYNTHASE"/>
    <property type="match status" value="1"/>
</dbReference>
<gene>
    <name evidence="15" type="ORF">B0I35DRAFT_84100</name>
</gene>
<evidence type="ECO:0000313" key="15">
    <source>
        <dbReference type="EMBL" id="KAH7309596.1"/>
    </source>
</evidence>
<comment type="catalytic activity">
    <reaction evidence="12">
        <text>FMN + ATP + H(+) = FAD + diphosphate</text>
        <dbReference type="Rhea" id="RHEA:17237"/>
        <dbReference type="ChEBI" id="CHEBI:15378"/>
        <dbReference type="ChEBI" id="CHEBI:30616"/>
        <dbReference type="ChEBI" id="CHEBI:33019"/>
        <dbReference type="ChEBI" id="CHEBI:57692"/>
        <dbReference type="ChEBI" id="CHEBI:58210"/>
        <dbReference type="EC" id="2.7.7.2"/>
    </reaction>
</comment>
<evidence type="ECO:0000256" key="11">
    <source>
        <dbReference type="ARBA" id="ARBA00031871"/>
    </source>
</evidence>
<evidence type="ECO:0000256" key="3">
    <source>
        <dbReference type="ARBA" id="ARBA00022630"/>
    </source>
</evidence>
<dbReference type="OrthoDB" id="270728at2759"/>
<proteinExistence type="predicted"/>
<evidence type="ECO:0000256" key="13">
    <source>
        <dbReference type="SAM" id="MobiDB-lite"/>
    </source>
</evidence>
<protein>
    <recommendedName>
        <fullName evidence="2">FAD synthase</fullName>
        <ecNumber evidence="2">2.7.7.2</ecNumber>
    </recommendedName>
    <alternativeName>
        <fullName evidence="10">FAD pyrophosphorylase</fullName>
    </alternativeName>
    <alternativeName>
        <fullName evidence="11">FMN adenylyltransferase</fullName>
    </alternativeName>
</protein>
<keyword evidence="3" id="KW-0285">Flavoprotein</keyword>
<dbReference type="Pfam" id="PF01507">
    <property type="entry name" value="PAPS_reduct"/>
    <property type="match status" value="1"/>
</dbReference>
<dbReference type="GO" id="GO:0006747">
    <property type="term" value="P:FAD biosynthetic process"/>
    <property type="evidence" value="ECO:0007669"/>
    <property type="project" value="TreeGrafter"/>
</dbReference>
<evidence type="ECO:0000256" key="9">
    <source>
        <dbReference type="ARBA" id="ARBA00022840"/>
    </source>
</evidence>
<dbReference type="Proteomes" id="UP000813444">
    <property type="component" value="Unassembled WGS sequence"/>
</dbReference>
<accession>A0A8K0SJU7</accession>